<dbReference type="Pfam" id="PF19567">
    <property type="entry name" value="CpsB_CapC"/>
    <property type="match status" value="1"/>
</dbReference>
<protein>
    <recommendedName>
        <fullName evidence="2">protein-tyrosine-phosphatase</fullName>
        <ecNumber evidence="2">3.1.3.48</ecNumber>
    </recommendedName>
</protein>
<name>A0ABW4XKW4_9GAMM</name>
<dbReference type="Proteomes" id="UP001597380">
    <property type="component" value="Unassembled WGS sequence"/>
</dbReference>
<dbReference type="RefSeq" id="WP_345340206.1">
    <property type="nucleotide sequence ID" value="NZ_BAABLI010000014.1"/>
</dbReference>
<dbReference type="InterPro" id="IPR016195">
    <property type="entry name" value="Pol/histidinol_Pase-like"/>
</dbReference>
<dbReference type="PANTHER" id="PTHR39181:SF1">
    <property type="entry name" value="TYROSINE-PROTEIN PHOSPHATASE YWQE"/>
    <property type="match status" value="1"/>
</dbReference>
<keyword evidence="6" id="KW-1185">Reference proteome</keyword>
<evidence type="ECO:0000256" key="2">
    <source>
        <dbReference type="ARBA" id="ARBA00013064"/>
    </source>
</evidence>
<dbReference type="EMBL" id="JBHUHT010000009">
    <property type="protein sequence ID" value="MFD2095724.1"/>
    <property type="molecule type" value="Genomic_DNA"/>
</dbReference>
<keyword evidence="3" id="KW-0378">Hydrolase</keyword>
<dbReference type="InterPro" id="IPR016667">
    <property type="entry name" value="Caps_polysacc_synth_CpsB/CapC"/>
</dbReference>
<evidence type="ECO:0000256" key="4">
    <source>
        <dbReference type="ARBA" id="ARBA00051722"/>
    </source>
</evidence>
<comment type="catalytic activity">
    <reaction evidence="4">
        <text>O-phospho-L-tyrosyl-[protein] + H2O = L-tyrosyl-[protein] + phosphate</text>
        <dbReference type="Rhea" id="RHEA:10684"/>
        <dbReference type="Rhea" id="RHEA-COMP:10136"/>
        <dbReference type="Rhea" id="RHEA-COMP:20101"/>
        <dbReference type="ChEBI" id="CHEBI:15377"/>
        <dbReference type="ChEBI" id="CHEBI:43474"/>
        <dbReference type="ChEBI" id="CHEBI:46858"/>
        <dbReference type="ChEBI" id="CHEBI:61978"/>
        <dbReference type="EC" id="3.1.3.48"/>
    </reaction>
</comment>
<organism evidence="5 6">
    <name type="scientific">Corallincola platygyrae</name>
    <dbReference type="NCBI Taxonomy" id="1193278"/>
    <lineage>
        <taxon>Bacteria</taxon>
        <taxon>Pseudomonadati</taxon>
        <taxon>Pseudomonadota</taxon>
        <taxon>Gammaproteobacteria</taxon>
        <taxon>Alteromonadales</taxon>
        <taxon>Psychromonadaceae</taxon>
        <taxon>Corallincola</taxon>
    </lineage>
</organism>
<proteinExistence type="inferred from homology"/>
<dbReference type="PIRSF" id="PIRSF016557">
    <property type="entry name" value="Caps_synth_CpsB"/>
    <property type="match status" value="1"/>
</dbReference>
<dbReference type="PANTHER" id="PTHR39181">
    <property type="entry name" value="TYROSINE-PROTEIN PHOSPHATASE YWQE"/>
    <property type="match status" value="1"/>
</dbReference>
<reference evidence="6" key="1">
    <citation type="journal article" date="2019" name="Int. J. Syst. Evol. Microbiol.">
        <title>The Global Catalogue of Microorganisms (GCM) 10K type strain sequencing project: providing services to taxonomists for standard genome sequencing and annotation.</title>
        <authorList>
            <consortium name="The Broad Institute Genomics Platform"/>
            <consortium name="The Broad Institute Genome Sequencing Center for Infectious Disease"/>
            <person name="Wu L."/>
            <person name="Ma J."/>
        </authorList>
    </citation>
    <scope>NUCLEOTIDE SEQUENCE [LARGE SCALE GENOMIC DNA]</scope>
    <source>
        <strain evidence="6">CGMCC 1.10992</strain>
    </source>
</reference>
<evidence type="ECO:0000313" key="6">
    <source>
        <dbReference type="Proteomes" id="UP001597380"/>
    </source>
</evidence>
<evidence type="ECO:0000313" key="5">
    <source>
        <dbReference type="EMBL" id="MFD2095724.1"/>
    </source>
</evidence>
<evidence type="ECO:0000256" key="3">
    <source>
        <dbReference type="ARBA" id="ARBA00022801"/>
    </source>
</evidence>
<comment type="caution">
    <text evidence="5">The sequence shown here is derived from an EMBL/GenBank/DDBJ whole genome shotgun (WGS) entry which is preliminary data.</text>
</comment>
<dbReference type="EC" id="3.1.3.48" evidence="2"/>
<sequence length="240" mass="26357">MIDLHCHLLPGVDDGARNLEEAVAMARMAIEEGITHAVLTPHFHQGIYDNQVSTLKPVFETFKEQLAESQIPLEIAVAGEVRISTDLLHLLPAGNVPFIGSIDDTPVMLLELPYSHIPPGTDNLLNWLHKNNVKTMIAHPERNREIISNPSAIKQLKLGGTMFQLTVGSFSEMFGEKVRDTAETLLLDGYADIVATDAHRIDKRPPTVKAGLDAISALVGPDIMKRLSFDTPKAISQVLF</sequence>
<accession>A0ABW4XKW4</accession>
<dbReference type="Gene3D" id="3.20.20.140">
    <property type="entry name" value="Metal-dependent hydrolases"/>
    <property type="match status" value="1"/>
</dbReference>
<gene>
    <name evidence="5" type="ORF">ACFSJ3_06985</name>
</gene>
<comment type="similarity">
    <text evidence="1">Belongs to the metallo-dependent hydrolases superfamily. CpsB/CapC family.</text>
</comment>
<evidence type="ECO:0000256" key="1">
    <source>
        <dbReference type="ARBA" id="ARBA00005750"/>
    </source>
</evidence>
<dbReference type="SUPFAM" id="SSF89550">
    <property type="entry name" value="PHP domain-like"/>
    <property type="match status" value="1"/>
</dbReference>